<dbReference type="EMBL" id="JACHJP010000001">
    <property type="protein sequence ID" value="MBB4913814.1"/>
    <property type="molecule type" value="Genomic_DNA"/>
</dbReference>
<keyword evidence="2" id="KW-1185">Reference proteome</keyword>
<comment type="caution">
    <text evidence="1">The sequence shown here is derived from an EMBL/GenBank/DDBJ whole genome shotgun (WGS) entry which is preliminary data.</text>
</comment>
<organism evidence="1 2">
    <name type="scientific">Streptosporangium saharense</name>
    <dbReference type="NCBI Taxonomy" id="1706840"/>
    <lineage>
        <taxon>Bacteria</taxon>
        <taxon>Bacillati</taxon>
        <taxon>Actinomycetota</taxon>
        <taxon>Actinomycetes</taxon>
        <taxon>Streptosporangiales</taxon>
        <taxon>Streptosporangiaceae</taxon>
        <taxon>Streptosporangium</taxon>
    </lineage>
</organism>
<gene>
    <name evidence="1" type="ORF">FHS44_000886</name>
</gene>
<accession>A0A7W7VKW8</accession>
<dbReference type="AlphaFoldDB" id="A0A7W7VKW8"/>
<sequence length="71" mass="8029">MSKPVILADLQAAFPGWTIWRSSTGRLWATRNRRLTGAQMEQGLEQTVSDEDVHQLVEQLRHQDRLAAEAG</sequence>
<name>A0A7W7VKW8_9ACTN</name>
<evidence type="ECO:0000313" key="2">
    <source>
        <dbReference type="Proteomes" id="UP000552644"/>
    </source>
</evidence>
<protein>
    <submittedName>
        <fullName evidence="1">Uncharacterized protein</fullName>
    </submittedName>
</protein>
<evidence type="ECO:0000313" key="1">
    <source>
        <dbReference type="EMBL" id="MBB4913814.1"/>
    </source>
</evidence>
<dbReference type="RefSeq" id="WP_184712543.1">
    <property type="nucleotide sequence ID" value="NZ_JACHJP010000001.1"/>
</dbReference>
<proteinExistence type="predicted"/>
<dbReference type="Proteomes" id="UP000552644">
    <property type="component" value="Unassembled WGS sequence"/>
</dbReference>
<reference evidence="1 2" key="1">
    <citation type="submission" date="2020-08" db="EMBL/GenBank/DDBJ databases">
        <title>Genomic Encyclopedia of Type Strains, Phase III (KMG-III): the genomes of soil and plant-associated and newly described type strains.</title>
        <authorList>
            <person name="Whitman W."/>
        </authorList>
    </citation>
    <scope>NUCLEOTIDE SEQUENCE [LARGE SCALE GENOMIC DNA]</scope>
    <source>
        <strain evidence="1 2">CECT 8840</strain>
    </source>
</reference>